<feature type="region of interest" description="Disordered" evidence="1">
    <location>
        <begin position="284"/>
        <end position="304"/>
    </location>
</feature>
<name>A0A7S1L7B7_NEODS</name>
<dbReference type="PROSITE" id="PS51257">
    <property type="entry name" value="PROKAR_LIPOPROTEIN"/>
    <property type="match status" value="1"/>
</dbReference>
<evidence type="ECO:0000256" key="1">
    <source>
        <dbReference type="SAM" id="MobiDB-lite"/>
    </source>
</evidence>
<proteinExistence type="predicted"/>
<reference evidence="2" key="1">
    <citation type="submission" date="2021-01" db="EMBL/GenBank/DDBJ databases">
        <authorList>
            <person name="Corre E."/>
            <person name="Pelletier E."/>
            <person name="Niang G."/>
            <person name="Scheremetjew M."/>
            <person name="Finn R."/>
            <person name="Kale V."/>
            <person name="Holt S."/>
            <person name="Cochrane G."/>
            <person name="Meng A."/>
            <person name="Brown T."/>
            <person name="Cohen L."/>
        </authorList>
    </citation>
    <scope>NUCLEOTIDE SEQUENCE</scope>
    <source>
        <strain evidence="2">CCAP 1951/1</strain>
    </source>
</reference>
<protein>
    <submittedName>
        <fullName evidence="2">Uncharacterized protein</fullName>
    </submittedName>
</protein>
<evidence type="ECO:0000313" key="2">
    <source>
        <dbReference type="EMBL" id="CAD9095959.1"/>
    </source>
</evidence>
<feature type="compositionally biased region" description="Low complexity" evidence="1">
    <location>
        <begin position="291"/>
        <end position="304"/>
    </location>
</feature>
<accession>A0A7S1L7B7</accession>
<dbReference type="EMBL" id="HBGF01006598">
    <property type="protein sequence ID" value="CAD9095959.1"/>
    <property type="molecule type" value="Transcribed_RNA"/>
</dbReference>
<dbReference type="AlphaFoldDB" id="A0A7S1L7B7"/>
<organism evidence="2">
    <name type="scientific">Neobodo designis</name>
    <name type="common">Flagellated protozoan</name>
    <name type="synonym">Bodo designis</name>
    <dbReference type="NCBI Taxonomy" id="312471"/>
    <lineage>
        <taxon>Eukaryota</taxon>
        <taxon>Discoba</taxon>
        <taxon>Euglenozoa</taxon>
        <taxon>Kinetoplastea</taxon>
        <taxon>Metakinetoplastina</taxon>
        <taxon>Neobodonida</taxon>
        <taxon>Neobodo</taxon>
    </lineage>
</organism>
<gene>
    <name evidence="2" type="ORF">NDES1114_LOCUS4487</name>
</gene>
<sequence>MIDVVSRDNTDDAQASGHPAQAALGCLDADRVPVWAGDVPEWATRSVATLSTVMPDPVPRDEIGKQIPIAVSHDFEWRRDAGEALVLFGRAATGGLLRGAKCVDASAANGAEGDGLHALVGGSVNEVLRVVALRSVLGTSDAALDAAAFTYCQLPGGAVLPTASRAVLRYAASVAGQPASALQLETIVHASPSIGRTTYVHRVDYRTMRPSSATEWATLGVAVSDGATTFGLTSGEPTPRAGAAASAAAEFSFNLATPTAASGRSDAISTMLATSAGLPQMVLPPARLDEASSSSSEAAVAATS</sequence>